<sequence>MLYSKTEGTGQPLLILHGFLGMSDNWKTLSGQYAAEGFQVHALDMRNHGRSLHSQDFTYAAMVGDIAEYIRFNNLGAVDIIGHSMGGKIAMFYATQYSDSVRKLVIADIAPRYYAPHHQDIMKALNSVDFSKKPTRQEVDDILAQYVPDFGTRQFLMKSLYWEQPGQLGFRFNLRAFNDSIDVIGEALSANAIFTKPTLFLKGEKSHYICDDDMPTIRHHFPQSEIVTIKNAGHWLHAENPKDFFESTINFLRK</sequence>
<feature type="domain" description="AB hydrolase-1" evidence="2">
    <location>
        <begin position="12"/>
        <end position="112"/>
    </location>
</feature>
<keyword evidence="4" id="KW-1185">Reference proteome</keyword>
<proteinExistence type="predicted"/>
<dbReference type="PRINTS" id="PR00111">
    <property type="entry name" value="ABHYDROLASE"/>
</dbReference>
<dbReference type="SUPFAM" id="SSF53474">
    <property type="entry name" value="alpha/beta-Hydrolases"/>
    <property type="match status" value="1"/>
</dbReference>
<dbReference type="Pfam" id="PF00561">
    <property type="entry name" value="Abhydrolase_1"/>
    <property type="match status" value="1"/>
</dbReference>
<evidence type="ECO:0000313" key="3">
    <source>
        <dbReference type="EMBL" id="AWI24725.1"/>
    </source>
</evidence>
<dbReference type="Gene3D" id="3.40.50.1820">
    <property type="entry name" value="alpha/beta hydrolase"/>
    <property type="match status" value="1"/>
</dbReference>
<organism evidence="3 4">
    <name type="scientific">Flavobacterium pallidum</name>
    <dbReference type="NCBI Taxonomy" id="2172098"/>
    <lineage>
        <taxon>Bacteria</taxon>
        <taxon>Pseudomonadati</taxon>
        <taxon>Bacteroidota</taxon>
        <taxon>Flavobacteriia</taxon>
        <taxon>Flavobacteriales</taxon>
        <taxon>Flavobacteriaceae</taxon>
        <taxon>Flavobacterium</taxon>
    </lineage>
</organism>
<accession>A0A2S1SEB8</accession>
<keyword evidence="1 3" id="KW-0378">Hydrolase</keyword>
<dbReference type="PANTHER" id="PTHR46118">
    <property type="entry name" value="PROTEIN ABHD11"/>
    <property type="match status" value="1"/>
</dbReference>
<dbReference type="Proteomes" id="UP000244937">
    <property type="component" value="Chromosome"/>
</dbReference>
<dbReference type="KEGG" id="fpal:HYN49_01810"/>
<dbReference type="PANTHER" id="PTHR46118:SF4">
    <property type="entry name" value="PROTEIN ABHD11"/>
    <property type="match status" value="1"/>
</dbReference>
<dbReference type="GO" id="GO:0016787">
    <property type="term" value="F:hydrolase activity"/>
    <property type="evidence" value="ECO:0007669"/>
    <property type="project" value="UniProtKB-KW"/>
</dbReference>
<dbReference type="OrthoDB" id="9808398at2"/>
<dbReference type="InterPro" id="IPR000073">
    <property type="entry name" value="AB_hydrolase_1"/>
</dbReference>
<dbReference type="RefSeq" id="WP_108902523.1">
    <property type="nucleotide sequence ID" value="NZ_CP029187.1"/>
</dbReference>
<dbReference type="InterPro" id="IPR029058">
    <property type="entry name" value="AB_hydrolase_fold"/>
</dbReference>
<gene>
    <name evidence="3" type="ORF">HYN49_01810</name>
</gene>
<evidence type="ECO:0000256" key="1">
    <source>
        <dbReference type="ARBA" id="ARBA00022801"/>
    </source>
</evidence>
<dbReference type="EMBL" id="CP029187">
    <property type="protein sequence ID" value="AWI24725.1"/>
    <property type="molecule type" value="Genomic_DNA"/>
</dbReference>
<dbReference type="AlphaFoldDB" id="A0A2S1SEB8"/>
<evidence type="ECO:0000259" key="2">
    <source>
        <dbReference type="Pfam" id="PF00561"/>
    </source>
</evidence>
<protein>
    <submittedName>
        <fullName evidence="3">Alpha/beta hydrolase</fullName>
    </submittedName>
</protein>
<reference evidence="3 4" key="1">
    <citation type="submission" date="2018-05" db="EMBL/GenBank/DDBJ databases">
        <title>Genome sequencing of Flavobacterium sp. HYN0049.</title>
        <authorList>
            <person name="Yi H."/>
            <person name="Baek C."/>
        </authorList>
    </citation>
    <scope>NUCLEOTIDE SEQUENCE [LARGE SCALE GENOMIC DNA]</scope>
    <source>
        <strain evidence="3 4">HYN0049</strain>
    </source>
</reference>
<name>A0A2S1SEB8_9FLAO</name>
<evidence type="ECO:0000313" key="4">
    <source>
        <dbReference type="Proteomes" id="UP000244937"/>
    </source>
</evidence>